<dbReference type="GO" id="GO:0008381">
    <property type="term" value="F:mechanosensitive monoatomic ion channel activity"/>
    <property type="evidence" value="ECO:0007669"/>
    <property type="project" value="TreeGrafter"/>
</dbReference>
<feature type="transmembrane region" description="Helical" evidence="7">
    <location>
        <begin position="401"/>
        <end position="422"/>
    </location>
</feature>
<feature type="transmembrane region" description="Helical" evidence="7">
    <location>
        <begin position="642"/>
        <end position="665"/>
    </location>
</feature>
<evidence type="ECO:0000256" key="6">
    <source>
        <dbReference type="SAM" id="MobiDB-lite"/>
    </source>
</evidence>
<dbReference type="EMBL" id="CASHTH010003024">
    <property type="protein sequence ID" value="CAI8039051.1"/>
    <property type="molecule type" value="Genomic_DNA"/>
</dbReference>
<feature type="compositionally biased region" description="Basic residues" evidence="6">
    <location>
        <begin position="803"/>
        <end position="817"/>
    </location>
</feature>
<evidence type="ECO:0000313" key="10">
    <source>
        <dbReference type="Proteomes" id="UP001174909"/>
    </source>
</evidence>
<dbReference type="InterPro" id="IPR038900">
    <property type="entry name" value="TMC"/>
</dbReference>
<dbReference type="Proteomes" id="UP001174909">
    <property type="component" value="Unassembled WGS sequence"/>
</dbReference>
<evidence type="ECO:0000256" key="5">
    <source>
        <dbReference type="ARBA" id="ARBA00023136"/>
    </source>
</evidence>
<gene>
    <name evidence="9" type="ORF">GBAR_LOCUS21724</name>
</gene>
<name>A0AA35T2A2_GEOBA</name>
<comment type="subcellular location">
    <subcellularLocation>
        <location evidence="1">Membrane</location>
        <topology evidence="1">Multi-pass membrane protein</topology>
    </subcellularLocation>
</comment>
<evidence type="ECO:0000259" key="8">
    <source>
        <dbReference type="Pfam" id="PF07810"/>
    </source>
</evidence>
<comment type="similarity">
    <text evidence="2">Belongs to the TMC family.</text>
</comment>
<feature type="transmembrane region" description="Helical" evidence="7">
    <location>
        <begin position="590"/>
        <end position="612"/>
    </location>
</feature>
<proteinExistence type="inferred from homology"/>
<evidence type="ECO:0000313" key="9">
    <source>
        <dbReference type="EMBL" id="CAI8039051.1"/>
    </source>
</evidence>
<evidence type="ECO:0000256" key="1">
    <source>
        <dbReference type="ARBA" id="ARBA00004141"/>
    </source>
</evidence>
<evidence type="ECO:0000256" key="7">
    <source>
        <dbReference type="SAM" id="Phobius"/>
    </source>
</evidence>
<organism evidence="9 10">
    <name type="scientific">Geodia barretti</name>
    <name type="common">Barrett's horny sponge</name>
    <dbReference type="NCBI Taxonomy" id="519541"/>
    <lineage>
        <taxon>Eukaryota</taxon>
        <taxon>Metazoa</taxon>
        <taxon>Porifera</taxon>
        <taxon>Demospongiae</taxon>
        <taxon>Heteroscleromorpha</taxon>
        <taxon>Tetractinellida</taxon>
        <taxon>Astrophorina</taxon>
        <taxon>Geodiidae</taxon>
        <taxon>Geodia</taxon>
    </lineage>
</organism>
<feature type="transmembrane region" description="Helical" evidence="7">
    <location>
        <begin position="707"/>
        <end position="726"/>
    </location>
</feature>
<feature type="transmembrane region" description="Helical" evidence="7">
    <location>
        <begin position="198"/>
        <end position="220"/>
    </location>
</feature>
<feature type="region of interest" description="Disordered" evidence="6">
    <location>
        <begin position="794"/>
        <end position="829"/>
    </location>
</feature>
<accession>A0AA35T2A2</accession>
<feature type="region of interest" description="Disordered" evidence="6">
    <location>
        <begin position="834"/>
        <end position="853"/>
    </location>
</feature>
<keyword evidence="3 7" id="KW-0812">Transmembrane</keyword>
<dbReference type="AlphaFoldDB" id="A0AA35T2A2"/>
<feature type="transmembrane region" description="Helical" evidence="7">
    <location>
        <begin position="488"/>
        <end position="509"/>
    </location>
</feature>
<reference evidence="9" key="1">
    <citation type="submission" date="2023-03" db="EMBL/GenBank/DDBJ databases">
        <authorList>
            <person name="Steffen K."/>
            <person name="Cardenas P."/>
        </authorList>
    </citation>
    <scope>NUCLEOTIDE SEQUENCE</scope>
</reference>
<feature type="domain" description="TMC" evidence="8">
    <location>
        <begin position="526"/>
        <end position="639"/>
    </location>
</feature>
<protein>
    <submittedName>
        <fullName evidence="9">Transmembrane channel-like protein 3</fullName>
    </submittedName>
</protein>
<dbReference type="PANTHER" id="PTHR23302">
    <property type="entry name" value="TRANSMEMBRANE CHANNEL-RELATED"/>
    <property type="match status" value="1"/>
</dbReference>
<feature type="transmembrane region" description="Helical" evidence="7">
    <location>
        <begin position="442"/>
        <end position="467"/>
    </location>
</feature>
<keyword evidence="4 7" id="KW-1133">Transmembrane helix</keyword>
<evidence type="ECO:0000256" key="2">
    <source>
        <dbReference type="ARBA" id="ARBA00006510"/>
    </source>
</evidence>
<dbReference type="GO" id="GO:0005886">
    <property type="term" value="C:plasma membrane"/>
    <property type="evidence" value="ECO:0007669"/>
    <property type="project" value="InterPro"/>
</dbReference>
<comment type="caution">
    <text evidence="9">The sequence shown here is derived from an EMBL/GenBank/DDBJ whole genome shotgun (WGS) entry which is preliminary data.</text>
</comment>
<feature type="non-terminal residue" evidence="9">
    <location>
        <position position="1"/>
    </location>
</feature>
<feature type="transmembrane region" description="Helical" evidence="7">
    <location>
        <begin position="291"/>
        <end position="310"/>
    </location>
</feature>
<sequence>KLRNLSAHQFHYKDTLEWIHINEHSANCCSPTNRLIMEPAPFETGRPGISSRWSQVSKGHGLSDSDIMGRQRYFENSRNPEVVQGVVSRVSNPSLPPAGCSSHVLRNFLQEQQKIVSGFRAQPWPMQMKIAAVKSHNGNINKHTSQLKMADYCRSCVSKVGRKVRLKLQVLLEVMTLWRSIIKHIEGQSGTSVASFFVFLRWLCALNCFLSLLILFFIIIPQAIFGHGLDVPPAVRENGTALSFLLDGKGYLLEYSVLFYGYYDSGQNEPYGAPPPNPEPYLSPLHYKLPLAYALVILGVFVFYCIAILIKMAIKYRTLQKASVGERFPFSWLVFNSWDFAITKPATATSKMLDITISLKVWATNMILPPSIVLTALQETLAETRQTVEHKLKIGVMLMRVCTNLLIFITLAGTSYAIYLAVDNAEAKVHRRDFHGAFNSGTQGLVLFLASFQVQGVVTARNLALPYMFQMAEWLENFHPRTALKMRLFRLFLLYLSSLYVLIISLFSLSSQCGGGGGGEDGRGCCWENNIGQELFKLNLTHLLADTATMTVDVSRWVLPKIPHMGKLGKLAEMIGPTEFRLADNVLKLIYGQALVLLGVLFCPLLPLIGLVKYIFIFYCRSVVVYYCNQPPRNVFRVSSTLNFYLGILLATALLCSFPVGYAMFSISPSNTCGPFRGLENMLYILLDDIDTWPQVLQIAIDNMRTATVIVPILALLGLQIYYYAVMSSALKEVNKDLKLQLRMEHADIREKLAQFRQPPPLAFGAPGQRHLQLQQALESQQISERRLSLHQNPMMAEPDTPHHHHTSHPPPSHHPHQQPSHPHTNGLLDQNEQQQTPVVKPPPMLASSHTHH</sequence>
<evidence type="ECO:0000256" key="3">
    <source>
        <dbReference type="ARBA" id="ARBA00022692"/>
    </source>
</evidence>
<dbReference type="InterPro" id="IPR012496">
    <property type="entry name" value="TMC_dom"/>
</dbReference>
<dbReference type="Pfam" id="PF07810">
    <property type="entry name" value="TMC"/>
    <property type="match status" value="1"/>
</dbReference>
<dbReference type="PANTHER" id="PTHR23302:SF40">
    <property type="entry name" value="TRANSMEMBRANE CHANNEL-LIKE PROTEIN"/>
    <property type="match status" value="1"/>
</dbReference>
<evidence type="ECO:0000256" key="4">
    <source>
        <dbReference type="ARBA" id="ARBA00022989"/>
    </source>
</evidence>
<keyword evidence="5 7" id="KW-0472">Membrane</keyword>
<keyword evidence="10" id="KW-1185">Reference proteome</keyword>